<comment type="similarity">
    <text evidence="1">Belongs to the iron/ascorbate-dependent oxidoreductase family.</text>
</comment>
<evidence type="ECO:0000256" key="2">
    <source>
        <dbReference type="ARBA" id="ARBA00022723"/>
    </source>
</evidence>
<keyword evidence="8" id="KW-1185">Reference proteome</keyword>
<dbReference type="Gene3D" id="2.60.120.330">
    <property type="entry name" value="B-lactam Antibiotic, Isopenicillin N Synthase, Chain"/>
    <property type="match status" value="2"/>
</dbReference>
<keyword evidence="4" id="KW-0560">Oxidoreductase</keyword>
<evidence type="ECO:0000256" key="4">
    <source>
        <dbReference type="ARBA" id="ARBA00023002"/>
    </source>
</evidence>
<name>A0A6J1B862_9ROSI</name>
<dbReference type="InterPro" id="IPR044861">
    <property type="entry name" value="IPNS-like_FE2OG_OXY"/>
</dbReference>
<dbReference type="SUPFAM" id="SSF51197">
    <property type="entry name" value="Clavaminate synthase-like"/>
    <property type="match status" value="2"/>
</dbReference>
<dbReference type="AlphaFoldDB" id="A0A6J1B862"/>
<reference evidence="9" key="1">
    <citation type="submission" date="2025-08" db="UniProtKB">
        <authorList>
            <consortium name="RefSeq"/>
        </authorList>
    </citation>
    <scope>IDENTIFICATION</scope>
    <source>
        <tissue evidence="9">Leaf</tissue>
    </source>
</reference>
<dbReference type="InterPro" id="IPR026992">
    <property type="entry name" value="DIOX_N"/>
</dbReference>
<dbReference type="Pfam" id="PF14226">
    <property type="entry name" value="DIOX_N"/>
    <property type="match status" value="2"/>
</dbReference>
<dbReference type="InterPro" id="IPR005123">
    <property type="entry name" value="Oxoglu/Fe-dep_dioxygenase_dom"/>
</dbReference>
<feature type="domain" description="Fe2OG dioxygenase" evidence="7">
    <location>
        <begin position="491"/>
        <end position="592"/>
    </location>
</feature>
<evidence type="ECO:0000256" key="5">
    <source>
        <dbReference type="ARBA" id="ARBA00023004"/>
    </source>
</evidence>
<evidence type="ECO:0000256" key="1">
    <source>
        <dbReference type="ARBA" id="ARBA00008056"/>
    </source>
</evidence>
<dbReference type="Proteomes" id="UP000504621">
    <property type="component" value="Unplaced"/>
</dbReference>
<feature type="domain" description="Fe2OG dioxygenase" evidence="7">
    <location>
        <begin position="160"/>
        <end position="262"/>
    </location>
</feature>
<dbReference type="InterPro" id="IPR027443">
    <property type="entry name" value="IPNS-like_sf"/>
</dbReference>
<evidence type="ECO:0000313" key="8">
    <source>
        <dbReference type="Proteomes" id="UP000504621"/>
    </source>
</evidence>
<evidence type="ECO:0000256" key="3">
    <source>
        <dbReference type="ARBA" id="ARBA00022964"/>
    </source>
</evidence>
<dbReference type="Pfam" id="PF03171">
    <property type="entry name" value="2OG-FeII_Oxy"/>
    <property type="match status" value="2"/>
</dbReference>
<evidence type="ECO:0000313" key="9">
    <source>
        <dbReference type="RefSeq" id="XP_021294719.1"/>
    </source>
</evidence>
<dbReference type="GeneID" id="110424475"/>
<dbReference type="GO" id="GO:0046872">
    <property type="term" value="F:metal ion binding"/>
    <property type="evidence" value="ECO:0007669"/>
    <property type="project" value="UniProtKB-KW"/>
</dbReference>
<dbReference type="PROSITE" id="PS51471">
    <property type="entry name" value="FE2OG_OXY"/>
    <property type="match status" value="2"/>
</dbReference>
<dbReference type="InterPro" id="IPR050231">
    <property type="entry name" value="Iron_ascorbate_oxido_reductase"/>
</dbReference>
<proteinExistence type="inferred from homology"/>
<dbReference type="RefSeq" id="XP_021294719.1">
    <property type="nucleotide sequence ID" value="XM_021439044.1"/>
</dbReference>
<dbReference type="GO" id="GO:0051213">
    <property type="term" value="F:dioxygenase activity"/>
    <property type="evidence" value="ECO:0007669"/>
    <property type="project" value="UniProtKB-KW"/>
</dbReference>
<dbReference type="OrthoDB" id="288590at2759"/>
<keyword evidence="3" id="KW-0223">Dioxygenase</keyword>
<keyword evidence="2" id="KW-0479">Metal-binding</keyword>
<accession>A0A6J1B862</accession>
<dbReference type="FunFam" id="2.60.120.330:FF:000022">
    <property type="entry name" value="Probable 2-oxoglutarate-dependent dioxygenase AOP1.2"/>
    <property type="match status" value="2"/>
</dbReference>
<comment type="function">
    <text evidence="6">Probable 2-oxoglutarate-dependent dioxygenase that may be involved in glucosinolates biosynthesis. May play a role in the production of aliphatic glucosinolates.</text>
</comment>
<evidence type="ECO:0000259" key="7">
    <source>
        <dbReference type="PROSITE" id="PS51471"/>
    </source>
</evidence>
<gene>
    <name evidence="9" type="primary">LOC110424475</name>
</gene>
<dbReference type="PANTHER" id="PTHR47990">
    <property type="entry name" value="2-OXOGLUTARATE (2OG) AND FE(II)-DEPENDENT OXYGENASE SUPERFAMILY PROTEIN-RELATED"/>
    <property type="match status" value="1"/>
</dbReference>
<sequence>MAPQSAVKLPDIDLFDENSLPGTASWVSKCKDVQLALEEYGCFLTPYDKVSLQLQDQIFNSVQELFTLPTEKKVQNTSDKPYFGYFKHPLVPLSESMGIDGPTLLEGTQSFTDLMWPNGNKRFCESVHTYAKLVSQLDRRVKYMVFESYGVGKYFDSHIDSTSYLLRLIKYRLPKEEETNNCGFPHTDKSFLTILHDNQVAGLEIKTKDGRWIGVEPSGSMFIVMAGDAFLAWSNGRVHSALHRVVTNGKKERYSLGFFSFSGETIRTPEELIDEAHPLLFKPFENIDLLRLYSLDDVRKYSQKFNDEAMSNTPSLTAILSRKSSINYMIMATQSAIKLPVIDLFDDESEPGTDSWISKCKEVQRAFEEYGCFLATYDKVSLQLQDDVFDSVRELFQLPTEKKVLNTSDKPYFGYFKHPSIPLSESMGIDNPTILEGTQSFTNLMWPNGNQIFCKSIYAYATLVSELDRMVKTMVFESYGVRKYYDSHIKSTNYLLRLIKYRVPREDENDFDGCPHTDKSFMTILHDNHIAGLQIKTKDGNWVGVEPSGSMFVVMAGDAFLAWSNGRIQSPTHRVIMKAKKERYCLALFSFSGETIRTPEELVDEAHPLLFKPFDNMDLLRLFSLDDVHRHAKYFSQPKCGA</sequence>
<evidence type="ECO:0000256" key="6">
    <source>
        <dbReference type="ARBA" id="ARBA00057022"/>
    </source>
</evidence>
<organism evidence="8 9">
    <name type="scientific">Herrania umbratica</name>
    <dbReference type="NCBI Taxonomy" id="108875"/>
    <lineage>
        <taxon>Eukaryota</taxon>
        <taxon>Viridiplantae</taxon>
        <taxon>Streptophyta</taxon>
        <taxon>Embryophyta</taxon>
        <taxon>Tracheophyta</taxon>
        <taxon>Spermatophyta</taxon>
        <taxon>Magnoliopsida</taxon>
        <taxon>eudicotyledons</taxon>
        <taxon>Gunneridae</taxon>
        <taxon>Pentapetalae</taxon>
        <taxon>rosids</taxon>
        <taxon>malvids</taxon>
        <taxon>Malvales</taxon>
        <taxon>Malvaceae</taxon>
        <taxon>Byttnerioideae</taxon>
        <taxon>Herrania</taxon>
    </lineage>
</organism>
<protein>
    <submittedName>
        <fullName evidence="9">Deacetoxyvindoline 4-hydroxylase-like</fullName>
    </submittedName>
</protein>
<keyword evidence="5" id="KW-0408">Iron</keyword>